<dbReference type="PANTHER" id="PTHR43257">
    <property type="entry name" value="PYRUVATE DEHYDROGENASE E1 COMPONENT BETA SUBUNIT"/>
    <property type="match status" value="1"/>
</dbReference>
<dbReference type="Pfam" id="PF02780">
    <property type="entry name" value="Transketolase_C"/>
    <property type="match status" value="1"/>
</dbReference>
<dbReference type="Gene3D" id="3.40.50.970">
    <property type="match status" value="1"/>
</dbReference>
<dbReference type="EMBL" id="RCZI01000002">
    <property type="protein sequence ID" value="TPG28879.1"/>
    <property type="molecule type" value="Genomic_DNA"/>
</dbReference>
<dbReference type="Gene3D" id="3.40.50.920">
    <property type="match status" value="1"/>
</dbReference>
<keyword evidence="3" id="KW-0786">Thiamine pyrophosphate</keyword>
<comment type="caution">
    <text evidence="5">The sequence shown here is derived from an EMBL/GenBank/DDBJ whole genome shotgun (WGS) entry which is preliminary data.</text>
</comment>
<dbReference type="InterPro" id="IPR029061">
    <property type="entry name" value="THDP-binding"/>
</dbReference>
<dbReference type="PANTHER" id="PTHR43257:SF2">
    <property type="entry name" value="PYRUVATE DEHYDROGENASE E1 COMPONENT SUBUNIT BETA"/>
    <property type="match status" value="1"/>
</dbReference>
<dbReference type="OrthoDB" id="9780894at2"/>
<dbReference type="FunFam" id="3.40.50.970:FF:000001">
    <property type="entry name" value="Pyruvate dehydrogenase E1 beta subunit"/>
    <property type="match status" value="1"/>
</dbReference>
<gene>
    <name evidence="5" type="ORF">EAH82_08840</name>
</gene>
<dbReference type="SUPFAM" id="SSF52922">
    <property type="entry name" value="TK C-terminal domain-like"/>
    <property type="match status" value="1"/>
</dbReference>
<comment type="cofactor">
    <cofactor evidence="1">
        <name>thiamine diphosphate</name>
        <dbReference type="ChEBI" id="CHEBI:58937"/>
    </cofactor>
</comment>
<dbReference type="Pfam" id="PF02779">
    <property type="entry name" value="Transket_pyr"/>
    <property type="match status" value="1"/>
</dbReference>
<name>A0A502DW34_9BURK</name>
<proteinExistence type="predicted"/>
<evidence type="ECO:0000259" key="4">
    <source>
        <dbReference type="SMART" id="SM00861"/>
    </source>
</evidence>
<evidence type="ECO:0000256" key="2">
    <source>
        <dbReference type="ARBA" id="ARBA00023002"/>
    </source>
</evidence>
<feature type="domain" description="Transketolase-like pyrimidine-binding" evidence="4">
    <location>
        <begin position="11"/>
        <end position="185"/>
    </location>
</feature>
<accession>A0A502DW34</accession>
<dbReference type="SUPFAM" id="SSF52518">
    <property type="entry name" value="Thiamin diphosphate-binding fold (THDP-binding)"/>
    <property type="match status" value="1"/>
</dbReference>
<dbReference type="SMART" id="SM00861">
    <property type="entry name" value="Transket_pyr"/>
    <property type="match status" value="1"/>
</dbReference>
<dbReference type="InterPro" id="IPR009014">
    <property type="entry name" value="Transketo_C/PFOR_II"/>
</dbReference>
<sequence>MALSNDTLTELSYAEAAVLALQREMETDPKVVVLGEDVGRGGIFGQYKGLQQRFGDQRVIDTPISEAAIMGAGVGMALAGLRPVVEMRVVDFALCGMDELVNQAAKNRFMFGGQGRVPLVARMPGGIWDASAAQHSQSLEAWFAHMPGLVVVSPSTPQDNYSLLRSALQCGDPVVYIEHKGLWGARGPVDESLDVPLGQAARLRDGDALTMVSWGKQVQACADACDALAQQGIAVDLIDLRTLWPWDRETVLASCARTRRLLVVHEAVQAAGFGAEIAATAAEATGCRIARLGAPRIPVGYAAVLEAQSRVSAEAIAAAADRLLG</sequence>
<dbReference type="InterPro" id="IPR005475">
    <property type="entry name" value="Transketolase-like_Pyr-bd"/>
</dbReference>
<evidence type="ECO:0000313" key="6">
    <source>
        <dbReference type="Proteomes" id="UP000319212"/>
    </source>
</evidence>
<protein>
    <submittedName>
        <fullName evidence="5">Alpha-ketoacid dehydrogenase subunit beta</fullName>
    </submittedName>
</protein>
<keyword evidence="2" id="KW-0560">Oxidoreductase</keyword>
<dbReference type="AlphaFoldDB" id="A0A502DW34"/>
<evidence type="ECO:0000313" key="5">
    <source>
        <dbReference type="EMBL" id="TPG28879.1"/>
    </source>
</evidence>
<organism evidence="5 6">
    <name type="scientific">Variovorax guangxiensis</name>
    <dbReference type="NCBI Taxonomy" id="1775474"/>
    <lineage>
        <taxon>Bacteria</taxon>
        <taxon>Pseudomonadati</taxon>
        <taxon>Pseudomonadota</taxon>
        <taxon>Betaproteobacteria</taxon>
        <taxon>Burkholderiales</taxon>
        <taxon>Comamonadaceae</taxon>
        <taxon>Variovorax</taxon>
    </lineage>
</organism>
<dbReference type="RefSeq" id="WP_140840856.1">
    <property type="nucleotide sequence ID" value="NZ_RCZI01000002.1"/>
</dbReference>
<dbReference type="GO" id="GO:0016491">
    <property type="term" value="F:oxidoreductase activity"/>
    <property type="evidence" value="ECO:0007669"/>
    <property type="project" value="UniProtKB-KW"/>
</dbReference>
<reference evidence="5 6" key="1">
    <citation type="journal article" date="2019" name="Environ. Microbiol.">
        <title>Species interactions and distinct microbial communities in high Arctic permafrost affected cryosols are associated with the CH4 and CO2 gas fluxes.</title>
        <authorList>
            <person name="Altshuler I."/>
            <person name="Hamel J."/>
            <person name="Turney S."/>
            <person name="Magnuson E."/>
            <person name="Levesque R."/>
            <person name="Greer C."/>
            <person name="Whyte L.G."/>
        </authorList>
    </citation>
    <scope>NUCLEOTIDE SEQUENCE [LARGE SCALE GENOMIC DNA]</scope>
    <source>
        <strain evidence="5 6">S06.C</strain>
    </source>
</reference>
<dbReference type="CDD" id="cd07036">
    <property type="entry name" value="TPP_PYR_E1-PDHc-beta_like"/>
    <property type="match status" value="1"/>
</dbReference>
<evidence type="ECO:0000256" key="3">
    <source>
        <dbReference type="ARBA" id="ARBA00023052"/>
    </source>
</evidence>
<dbReference type="InterPro" id="IPR033248">
    <property type="entry name" value="Transketolase_C"/>
</dbReference>
<dbReference type="Proteomes" id="UP000319212">
    <property type="component" value="Unassembled WGS sequence"/>
</dbReference>
<evidence type="ECO:0000256" key="1">
    <source>
        <dbReference type="ARBA" id="ARBA00001964"/>
    </source>
</evidence>